<dbReference type="AlphaFoldDB" id="A0A399G7E9"/>
<dbReference type="GO" id="GO:0022857">
    <property type="term" value="F:transmembrane transporter activity"/>
    <property type="evidence" value="ECO:0007669"/>
    <property type="project" value="InterPro"/>
</dbReference>
<dbReference type="Gene3D" id="1.20.1250.20">
    <property type="entry name" value="MFS general substrate transporter like domains"/>
    <property type="match status" value="2"/>
</dbReference>
<organism evidence="1 2">
    <name type="scientific">Thermobifida halotolerans</name>
    <dbReference type="NCBI Taxonomy" id="483545"/>
    <lineage>
        <taxon>Bacteria</taxon>
        <taxon>Bacillati</taxon>
        <taxon>Actinomycetota</taxon>
        <taxon>Actinomycetes</taxon>
        <taxon>Streptosporangiales</taxon>
        <taxon>Nocardiopsidaceae</taxon>
        <taxon>Thermobifida</taxon>
    </lineage>
</organism>
<dbReference type="OrthoDB" id="10020520at2"/>
<dbReference type="Proteomes" id="UP000265719">
    <property type="component" value="Chromosome"/>
</dbReference>
<dbReference type="SUPFAM" id="SSF103473">
    <property type="entry name" value="MFS general substrate transporter"/>
    <property type="match status" value="1"/>
</dbReference>
<proteinExistence type="predicted"/>
<dbReference type="RefSeq" id="WP_068688735.1">
    <property type="nucleotide sequence ID" value="NZ_CP063196.1"/>
</dbReference>
<dbReference type="KEGG" id="thao:NI17_013885"/>
<name>A0A399G7E9_9ACTN</name>
<dbReference type="InterPro" id="IPR011701">
    <property type="entry name" value="MFS"/>
</dbReference>
<gene>
    <name evidence="1" type="ORF">NI17_013885</name>
</gene>
<sequence length="414" mass="40663">MAPGDGAVARSRPFPAGSAVAPVMLMVLILFTVDAVVQTVLPVALAANGLGSGLLVGVFLALAQGLGLLIAPPVNAHADRRGRRGVLAVGGLLIAACAVGVVLAVGRGAWVWVVVVLGYGLGRGATVVTTLAVVARTGDPYRTQGYNGATQRLAAALAAVLAATVLTDGRWVWAFWLTAAFGIAFALLSLRVAGPGGDPGAGVAVARSYPVSLGMLRGDRALQASSLVNLNLACLTLIGNSFYPFVLDVPAGELAGWLLALLLCRDLAAVASGPLFGTVVGRVGMRGVLLLTGGCSVAGLLAVGLGGGIAGVVVGALLQGVAISTGIGATNILATSAREGGTGLRLAATNYLNGVGSVAVPVLLGLSFDLAGASSVFVLGALVCAALVAGVLALGGGTQAGSNRQGRGSTSVAP</sequence>
<dbReference type="Pfam" id="PF07690">
    <property type="entry name" value="MFS_1"/>
    <property type="match status" value="1"/>
</dbReference>
<dbReference type="InterPro" id="IPR036259">
    <property type="entry name" value="MFS_trans_sf"/>
</dbReference>
<reference evidence="1" key="1">
    <citation type="submission" date="2020-10" db="EMBL/GenBank/DDBJ databases">
        <title>De novo genome project of the cellulose decomposer Thermobifida halotolerans type strain.</title>
        <authorList>
            <person name="Nagy I."/>
            <person name="Horvath B."/>
            <person name="Kukolya J."/>
            <person name="Nagy I."/>
            <person name="Orsini M."/>
        </authorList>
    </citation>
    <scope>NUCLEOTIDE SEQUENCE</scope>
    <source>
        <strain evidence="1">DSM 44931</strain>
    </source>
</reference>
<dbReference type="EMBL" id="CP063196">
    <property type="protein sequence ID" value="UOE17951.1"/>
    <property type="molecule type" value="Genomic_DNA"/>
</dbReference>
<evidence type="ECO:0000313" key="1">
    <source>
        <dbReference type="EMBL" id="UOE17951.1"/>
    </source>
</evidence>
<keyword evidence="2" id="KW-1185">Reference proteome</keyword>
<protein>
    <submittedName>
        <fullName evidence="1">Uncharacterized protein</fullName>
    </submittedName>
</protein>
<accession>A0A399G7E9</accession>
<evidence type="ECO:0000313" key="2">
    <source>
        <dbReference type="Proteomes" id="UP000265719"/>
    </source>
</evidence>